<reference evidence="1 2" key="1">
    <citation type="submission" date="2016-03" db="EMBL/GenBank/DDBJ databases">
        <title>EvidentialGene: Evidence-directed Construction of Genes on Genomes.</title>
        <authorList>
            <person name="Gilbert D.G."/>
            <person name="Choi J.-H."/>
            <person name="Mockaitis K."/>
            <person name="Colbourne J."/>
            <person name="Pfrender M."/>
        </authorList>
    </citation>
    <scope>NUCLEOTIDE SEQUENCE [LARGE SCALE GENOMIC DNA]</scope>
    <source>
        <strain evidence="1 2">Xinb3</strain>
        <tissue evidence="1">Complete organism</tissue>
    </source>
</reference>
<evidence type="ECO:0000313" key="2">
    <source>
        <dbReference type="Proteomes" id="UP000076858"/>
    </source>
</evidence>
<accession>A0A164WUJ5</accession>
<name>A0A164WUJ5_9CRUS</name>
<protein>
    <submittedName>
        <fullName evidence="1">Uncharacterized protein</fullName>
    </submittedName>
</protein>
<evidence type="ECO:0000313" key="1">
    <source>
        <dbReference type="EMBL" id="KZS13590.1"/>
    </source>
</evidence>
<keyword evidence="2" id="KW-1185">Reference proteome</keyword>
<dbReference type="AlphaFoldDB" id="A0A164WUJ5"/>
<dbReference type="OrthoDB" id="6347550at2759"/>
<sequence>MGRQGPKRILEMARSVHLEARIALSPALERRIQREKRSNQPLPLVSIDDMMESMEFHPVFK</sequence>
<dbReference type="Proteomes" id="UP000076858">
    <property type="component" value="Unassembled WGS sequence"/>
</dbReference>
<proteinExistence type="predicted"/>
<comment type="caution">
    <text evidence="1">The sequence shown here is derived from an EMBL/GenBank/DDBJ whole genome shotgun (WGS) entry which is preliminary data.</text>
</comment>
<organism evidence="1 2">
    <name type="scientific">Daphnia magna</name>
    <dbReference type="NCBI Taxonomy" id="35525"/>
    <lineage>
        <taxon>Eukaryota</taxon>
        <taxon>Metazoa</taxon>
        <taxon>Ecdysozoa</taxon>
        <taxon>Arthropoda</taxon>
        <taxon>Crustacea</taxon>
        <taxon>Branchiopoda</taxon>
        <taxon>Diplostraca</taxon>
        <taxon>Cladocera</taxon>
        <taxon>Anomopoda</taxon>
        <taxon>Daphniidae</taxon>
        <taxon>Daphnia</taxon>
    </lineage>
</organism>
<dbReference type="EMBL" id="LRGB01001052">
    <property type="protein sequence ID" value="KZS13590.1"/>
    <property type="molecule type" value="Genomic_DNA"/>
</dbReference>
<gene>
    <name evidence="1" type="ORF">APZ42_021239</name>
</gene>